<reference evidence="2 3" key="1">
    <citation type="submission" date="2016-03" db="EMBL/GenBank/DDBJ databases">
        <title>EvidentialGene: Evidence-directed Construction of Genes on Genomes.</title>
        <authorList>
            <person name="Gilbert D.G."/>
            <person name="Choi J.-H."/>
            <person name="Mockaitis K."/>
            <person name="Colbourne J."/>
            <person name="Pfrender M."/>
        </authorList>
    </citation>
    <scope>NUCLEOTIDE SEQUENCE [LARGE SCALE GENOMIC DNA]</scope>
    <source>
        <strain evidence="2 3">Xinb3</strain>
        <tissue evidence="2">Complete organism</tissue>
    </source>
</reference>
<dbReference type="InterPro" id="IPR001357">
    <property type="entry name" value="BRCT_dom"/>
</dbReference>
<dbReference type="Gene3D" id="3.40.50.10190">
    <property type="entry name" value="BRCT domain"/>
    <property type="match status" value="1"/>
</dbReference>
<dbReference type="SUPFAM" id="SSF52113">
    <property type="entry name" value="BRCT domain"/>
    <property type="match status" value="1"/>
</dbReference>
<proteinExistence type="predicted"/>
<protein>
    <recommendedName>
        <fullName evidence="1">BRCT domain-containing protein</fullName>
    </recommendedName>
</protein>
<feature type="domain" description="BRCT" evidence="1">
    <location>
        <begin position="1"/>
        <end position="66"/>
    </location>
</feature>
<dbReference type="Proteomes" id="UP000076858">
    <property type="component" value="Unassembled WGS sequence"/>
</dbReference>
<keyword evidence="3" id="KW-1185">Reference proteome</keyword>
<comment type="caution">
    <text evidence="2">The sequence shown here is derived from an EMBL/GenBank/DDBJ whole genome shotgun (WGS) entry which is preliminary data.</text>
</comment>
<evidence type="ECO:0000313" key="2">
    <source>
        <dbReference type="EMBL" id="KZS10314.1"/>
    </source>
</evidence>
<sequence>MELDNIILKHGGSITFNPEKDTFCVVTDIVSLYTKCYSTRMQLNMPSWIHKCVAAQSCLPFQEEDFFFILDFKFLPSTKKSSPRYPFARGIVFADSSSSDESE</sequence>
<dbReference type="InterPro" id="IPR036420">
    <property type="entry name" value="BRCT_dom_sf"/>
</dbReference>
<accession>A0A162DDL0</accession>
<gene>
    <name evidence="2" type="ORF">APZ42_025250</name>
</gene>
<dbReference type="PROSITE" id="PS50172">
    <property type="entry name" value="BRCT"/>
    <property type="match status" value="1"/>
</dbReference>
<dbReference type="EMBL" id="LRGB01001848">
    <property type="protein sequence ID" value="KZS10314.1"/>
    <property type="molecule type" value="Genomic_DNA"/>
</dbReference>
<evidence type="ECO:0000313" key="3">
    <source>
        <dbReference type="Proteomes" id="UP000076858"/>
    </source>
</evidence>
<dbReference type="AlphaFoldDB" id="A0A162DDL0"/>
<organism evidence="2 3">
    <name type="scientific">Daphnia magna</name>
    <dbReference type="NCBI Taxonomy" id="35525"/>
    <lineage>
        <taxon>Eukaryota</taxon>
        <taxon>Metazoa</taxon>
        <taxon>Ecdysozoa</taxon>
        <taxon>Arthropoda</taxon>
        <taxon>Crustacea</taxon>
        <taxon>Branchiopoda</taxon>
        <taxon>Diplostraca</taxon>
        <taxon>Cladocera</taxon>
        <taxon>Anomopoda</taxon>
        <taxon>Daphniidae</taxon>
        <taxon>Daphnia</taxon>
    </lineage>
</organism>
<evidence type="ECO:0000259" key="1">
    <source>
        <dbReference type="PROSITE" id="PS50172"/>
    </source>
</evidence>
<name>A0A162DDL0_9CRUS</name>